<gene>
    <name evidence="1" type="ORF">JBKA6_0333</name>
</gene>
<organism evidence="1 2">
    <name type="scientific">Ichthyobacterium seriolicida</name>
    <dbReference type="NCBI Taxonomy" id="242600"/>
    <lineage>
        <taxon>Bacteria</taxon>
        <taxon>Pseudomonadati</taxon>
        <taxon>Bacteroidota</taxon>
        <taxon>Flavobacteriia</taxon>
        <taxon>Flavobacteriales</taxon>
        <taxon>Ichthyobacteriaceae</taxon>
        <taxon>Ichthyobacterium</taxon>
    </lineage>
</organism>
<evidence type="ECO:0000313" key="2">
    <source>
        <dbReference type="Proteomes" id="UP000243197"/>
    </source>
</evidence>
<sequence length="51" mass="5790">MPIVESRASKESTIYTDGFKSYDGLVNFGYKGHYRVKHGENEFAKGPNHIN</sequence>
<keyword evidence="2" id="KW-1185">Reference proteome</keyword>
<reference evidence="1 2" key="1">
    <citation type="submission" date="2014-03" db="EMBL/GenBank/DDBJ databases">
        <title>complete genome sequence of Flavobacteriaceae bacterium JBKA-6.</title>
        <authorList>
            <person name="Takano T."/>
            <person name="Nakamura Y."/>
            <person name="Takuma S."/>
            <person name="Yasuike M."/>
            <person name="Matsuyama T."/>
            <person name="Sakai T."/>
            <person name="Fujiwara A."/>
            <person name="Kimoto K."/>
            <person name="Fukuda Y."/>
            <person name="Kondo H."/>
            <person name="Hirono I."/>
            <person name="Nakayasu C."/>
        </authorList>
    </citation>
    <scope>NUCLEOTIDE SEQUENCE [LARGE SCALE GENOMIC DNA]</scope>
    <source>
        <strain evidence="1 2">JBKA-6</strain>
    </source>
</reference>
<dbReference type="KEGG" id="ise:JBKA6_0333"/>
<accession>A0A1J1DWV6</accession>
<dbReference type="Proteomes" id="UP000243197">
    <property type="component" value="Chromosome"/>
</dbReference>
<dbReference type="AlphaFoldDB" id="A0A1J1DWV6"/>
<proteinExistence type="predicted"/>
<name>A0A1J1DWV6_9FLAO</name>
<evidence type="ECO:0000313" key="1">
    <source>
        <dbReference type="EMBL" id="BAV94346.1"/>
    </source>
</evidence>
<dbReference type="EMBL" id="AP014564">
    <property type="protein sequence ID" value="BAV94346.1"/>
    <property type="molecule type" value="Genomic_DNA"/>
</dbReference>
<protein>
    <submittedName>
        <fullName evidence="1">Transposase</fullName>
    </submittedName>
</protein>